<feature type="transmembrane region" description="Helical" evidence="2">
    <location>
        <begin position="29"/>
        <end position="52"/>
    </location>
</feature>
<dbReference type="EMBL" id="MRTP01000028">
    <property type="protein sequence ID" value="OMF44007.1"/>
    <property type="molecule type" value="Genomic_DNA"/>
</dbReference>
<keyword evidence="2" id="KW-0812">Transmembrane</keyword>
<keyword evidence="2" id="KW-1133">Transmembrane helix</keyword>
<evidence type="ECO:0000256" key="1">
    <source>
        <dbReference type="SAM" id="MobiDB-lite"/>
    </source>
</evidence>
<comment type="caution">
    <text evidence="3">The sequence shown here is derived from an EMBL/GenBank/DDBJ whole genome shotgun (WGS) entry which is preliminary data.</text>
</comment>
<evidence type="ECO:0000313" key="4">
    <source>
        <dbReference type="Proteomes" id="UP000187172"/>
    </source>
</evidence>
<reference evidence="3 4" key="1">
    <citation type="submission" date="2016-11" db="EMBL/GenBank/DDBJ databases">
        <title>Paenibacillus species isolates.</title>
        <authorList>
            <person name="Beno S.M."/>
        </authorList>
    </citation>
    <scope>NUCLEOTIDE SEQUENCE [LARGE SCALE GENOMIC DNA]</scope>
    <source>
        <strain evidence="3 4">FSL R5-0378</strain>
    </source>
</reference>
<dbReference type="Proteomes" id="UP000187172">
    <property type="component" value="Unassembled WGS sequence"/>
</dbReference>
<dbReference type="InterPro" id="IPR007339">
    <property type="entry name" value="RclC-like"/>
</dbReference>
<sequence>MRSLLSCIFEILIGLLSLGRFVSTRLAALGAALSCIIFLTTISFMFSTPGVIELSLGFPLSLSFQDSRSCPTEDGSQRNKSMIPDPYSKREK</sequence>
<gene>
    <name evidence="3" type="ORF">BK138_35185</name>
</gene>
<dbReference type="AlphaFoldDB" id="A0A1R1DWQ1"/>
<organism evidence="3 4">
    <name type="scientific">Paenibacillus rhizosphaerae</name>
    <dbReference type="NCBI Taxonomy" id="297318"/>
    <lineage>
        <taxon>Bacteria</taxon>
        <taxon>Bacillati</taxon>
        <taxon>Bacillota</taxon>
        <taxon>Bacilli</taxon>
        <taxon>Bacillales</taxon>
        <taxon>Paenibacillaceae</taxon>
        <taxon>Paenibacillus</taxon>
    </lineage>
</organism>
<feature type="region of interest" description="Disordered" evidence="1">
    <location>
        <begin position="68"/>
        <end position="92"/>
    </location>
</feature>
<name>A0A1R1DWQ1_9BACL</name>
<keyword evidence="2" id="KW-0472">Membrane</keyword>
<keyword evidence="4" id="KW-1185">Reference proteome</keyword>
<proteinExistence type="predicted"/>
<protein>
    <submittedName>
        <fullName evidence="3">Uncharacterized protein</fullName>
    </submittedName>
</protein>
<evidence type="ECO:0000313" key="3">
    <source>
        <dbReference type="EMBL" id="OMF44007.1"/>
    </source>
</evidence>
<dbReference type="Pfam" id="PF04224">
    <property type="entry name" value="DUF417"/>
    <property type="match status" value="1"/>
</dbReference>
<evidence type="ECO:0000256" key="2">
    <source>
        <dbReference type="SAM" id="Phobius"/>
    </source>
</evidence>
<accession>A0A1R1DWQ1</accession>